<sequence length="374" mass="42636">MDGDHENIPLQDLARRNQKYRSIFEQCDTNRDGFICFRELYDFLNFNQSSRRFLKKKAVRRIAKAADSDGDRLLDFDEFIEILERQDLQDLLGGYVSRYVRALVPHPKTPADHVDRVHQLQLRSFGSEEDDEEEKDLCTQYTCCPPPIFMFLISMLQFALFIADEMTKDESYSISSGVTAKVLQYDPRYRSEFWRYVTYMFVHMGYLHIIANLIFQLGFGIALEMVNESWRVLLIYFLGGIAGCLAHGIIDSNAILGGASGGVFALMTAHLAQVFLNLGHLPISITCIQLLIISLLVFPELAQSAYHRYYLQQITEAGVTCHLGGAFAGFLVGIYIIRNVNISQTEKYIWWVALVIFILLMATGIALNVLHVTV</sequence>
<dbReference type="PANTHER" id="PTHR45840:SF8">
    <property type="entry name" value="RHOMBOID PROTEASE"/>
    <property type="match status" value="1"/>
</dbReference>
<reference evidence="9" key="2">
    <citation type="submission" date="2022-10" db="EMBL/GenBank/DDBJ databases">
        <authorList>
            <consortium name="ENA_rothamsted_submissions"/>
            <consortium name="culmorum"/>
            <person name="King R."/>
        </authorList>
    </citation>
    <scope>NUCLEOTIDE SEQUENCE</scope>
</reference>
<feature type="transmembrane region" description="Helical" evidence="7">
    <location>
        <begin position="196"/>
        <end position="223"/>
    </location>
</feature>
<dbReference type="GO" id="GO:0005509">
    <property type="term" value="F:calcium ion binding"/>
    <property type="evidence" value="ECO:0007669"/>
    <property type="project" value="InterPro"/>
</dbReference>
<dbReference type="GO" id="GO:0004252">
    <property type="term" value="F:serine-type endopeptidase activity"/>
    <property type="evidence" value="ECO:0007669"/>
    <property type="project" value="InterPro"/>
</dbReference>
<evidence type="ECO:0000256" key="1">
    <source>
        <dbReference type="ARBA" id="ARBA00004141"/>
    </source>
</evidence>
<organism evidence="9 10">
    <name type="scientific">Phaedon cochleariae</name>
    <name type="common">Mustard beetle</name>
    <dbReference type="NCBI Taxonomy" id="80249"/>
    <lineage>
        <taxon>Eukaryota</taxon>
        <taxon>Metazoa</taxon>
        <taxon>Ecdysozoa</taxon>
        <taxon>Arthropoda</taxon>
        <taxon>Hexapoda</taxon>
        <taxon>Insecta</taxon>
        <taxon>Pterygota</taxon>
        <taxon>Neoptera</taxon>
        <taxon>Endopterygota</taxon>
        <taxon>Coleoptera</taxon>
        <taxon>Polyphaga</taxon>
        <taxon>Cucujiformia</taxon>
        <taxon>Chrysomeloidea</taxon>
        <taxon>Chrysomelidae</taxon>
        <taxon>Chrysomelinae</taxon>
        <taxon>Chrysomelini</taxon>
        <taxon>Phaedon</taxon>
    </lineage>
</organism>
<proteinExistence type="inferred from homology"/>
<evidence type="ECO:0000256" key="7">
    <source>
        <dbReference type="SAM" id="Phobius"/>
    </source>
</evidence>
<keyword evidence="3 7" id="KW-0812">Transmembrane</keyword>
<feature type="domain" description="EF-hand" evidence="8">
    <location>
        <begin position="54"/>
        <end position="89"/>
    </location>
</feature>
<accession>A0A9P0DF30</accession>
<dbReference type="SUPFAM" id="SSF144091">
    <property type="entry name" value="Rhomboid-like"/>
    <property type="match status" value="1"/>
</dbReference>
<dbReference type="PROSITE" id="PS00018">
    <property type="entry name" value="EF_HAND_1"/>
    <property type="match status" value="2"/>
</dbReference>
<dbReference type="InterPro" id="IPR035952">
    <property type="entry name" value="Rhomboid-like_sf"/>
</dbReference>
<evidence type="ECO:0000256" key="2">
    <source>
        <dbReference type="ARBA" id="ARBA00009045"/>
    </source>
</evidence>
<dbReference type="OrthoDB" id="418595at2759"/>
<dbReference type="Gene3D" id="1.20.1540.10">
    <property type="entry name" value="Rhomboid-like"/>
    <property type="match status" value="1"/>
</dbReference>
<feature type="transmembrane region" description="Helical" evidence="7">
    <location>
        <begin position="348"/>
        <end position="370"/>
    </location>
</feature>
<dbReference type="InterPro" id="IPR051739">
    <property type="entry name" value="Rhomboid_IM_Serine_Proteases"/>
</dbReference>
<keyword evidence="5 7" id="KW-1133">Transmembrane helix</keyword>
<feature type="transmembrane region" description="Helical" evidence="7">
    <location>
        <begin position="281"/>
        <end position="302"/>
    </location>
</feature>
<protein>
    <recommendedName>
        <fullName evidence="8">EF-hand domain-containing protein</fullName>
    </recommendedName>
</protein>
<dbReference type="InterPro" id="IPR011992">
    <property type="entry name" value="EF-hand-dom_pair"/>
</dbReference>
<dbReference type="PROSITE" id="PS50222">
    <property type="entry name" value="EF_HAND_2"/>
    <property type="match status" value="2"/>
</dbReference>
<dbReference type="Pfam" id="PF13499">
    <property type="entry name" value="EF-hand_7"/>
    <property type="match status" value="1"/>
</dbReference>
<dbReference type="InterPro" id="IPR018247">
    <property type="entry name" value="EF_Hand_1_Ca_BS"/>
</dbReference>
<dbReference type="Proteomes" id="UP001153737">
    <property type="component" value="Chromosome 11"/>
</dbReference>
<evidence type="ECO:0000313" key="9">
    <source>
        <dbReference type="EMBL" id="CAH1118472.1"/>
    </source>
</evidence>
<feature type="transmembrane region" description="Helical" evidence="7">
    <location>
        <begin position="229"/>
        <end position="247"/>
    </location>
</feature>
<gene>
    <name evidence="9" type="ORF">PHAECO_LOCUS2575</name>
</gene>
<feature type="domain" description="EF-hand" evidence="8">
    <location>
        <begin position="15"/>
        <end position="50"/>
    </location>
</feature>
<evidence type="ECO:0000256" key="6">
    <source>
        <dbReference type="ARBA" id="ARBA00023136"/>
    </source>
</evidence>
<evidence type="ECO:0000256" key="4">
    <source>
        <dbReference type="ARBA" id="ARBA00022837"/>
    </source>
</evidence>
<evidence type="ECO:0000313" key="10">
    <source>
        <dbReference type="Proteomes" id="UP001153737"/>
    </source>
</evidence>
<dbReference type="PANTHER" id="PTHR45840">
    <property type="entry name" value="RHOMBOID-RELATED PROTEIN"/>
    <property type="match status" value="1"/>
</dbReference>
<keyword evidence="4" id="KW-0106">Calcium</keyword>
<name>A0A9P0DF30_PHACE</name>
<comment type="similarity">
    <text evidence="2">Belongs to the peptidase S54 family.</text>
</comment>
<dbReference type="GO" id="GO:0016020">
    <property type="term" value="C:membrane"/>
    <property type="evidence" value="ECO:0007669"/>
    <property type="project" value="UniProtKB-SubCell"/>
</dbReference>
<dbReference type="AlphaFoldDB" id="A0A9P0DF30"/>
<keyword evidence="10" id="KW-1185">Reference proteome</keyword>
<dbReference type="SMART" id="SM00054">
    <property type="entry name" value="EFh"/>
    <property type="match status" value="2"/>
</dbReference>
<dbReference type="EMBL" id="OU896717">
    <property type="protein sequence ID" value="CAH1118472.1"/>
    <property type="molecule type" value="Genomic_DNA"/>
</dbReference>
<reference evidence="9" key="1">
    <citation type="submission" date="2022-01" db="EMBL/GenBank/DDBJ databases">
        <authorList>
            <person name="King R."/>
        </authorList>
    </citation>
    <scope>NUCLEOTIDE SEQUENCE</scope>
</reference>
<keyword evidence="6 7" id="KW-0472">Membrane</keyword>
<dbReference type="Gene3D" id="1.10.238.10">
    <property type="entry name" value="EF-hand"/>
    <property type="match status" value="1"/>
</dbReference>
<dbReference type="InterPro" id="IPR002048">
    <property type="entry name" value="EF_hand_dom"/>
</dbReference>
<feature type="transmembrane region" description="Helical" evidence="7">
    <location>
        <begin position="314"/>
        <end position="336"/>
    </location>
</feature>
<evidence type="ECO:0000256" key="3">
    <source>
        <dbReference type="ARBA" id="ARBA00022692"/>
    </source>
</evidence>
<dbReference type="InterPro" id="IPR022764">
    <property type="entry name" value="Peptidase_S54_rhomboid_dom"/>
</dbReference>
<evidence type="ECO:0000259" key="8">
    <source>
        <dbReference type="PROSITE" id="PS50222"/>
    </source>
</evidence>
<feature type="transmembrane region" description="Helical" evidence="7">
    <location>
        <begin position="254"/>
        <end position="275"/>
    </location>
</feature>
<dbReference type="SUPFAM" id="SSF47473">
    <property type="entry name" value="EF-hand"/>
    <property type="match status" value="1"/>
</dbReference>
<evidence type="ECO:0000256" key="5">
    <source>
        <dbReference type="ARBA" id="ARBA00022989"/>
    </source>
</evidence>
<comment type="subcellular location">
    <subcellularLocation>
        <location evidence="1">Membrane</location>
        <topology evidence="1">Multi-pass membrane protein</topology>
    </subcellularLocation>
</comment>
<dbReference type="Pfam" id="PF01694">
    <property type="entry name" value="Rhomboid"/>
    <property type="match status" value="1"/>
</dbReference>